<keyword evidence="7" id="KW-1185">Reference proteome</keyword>
<dbReference type="Gene3D" id="3.40.50.10420">
    <property type="entry name" value="NagB/RpiA/CoA transferase-like"/>
    <property type="match status" value="1"/>
</dbReference>
<dbReference type="InterPro" id="IPR002698">
    <property type="entry name" value="FTHF_cligase"/>
</dbReference>
<keyword evidence="6" id="KW-0436">Ligase</keyword>
<dbReference type="Proteomes" id="UP000652477">
    <property type="component" value="Unassembled WGS sequence"/>
</dbReference>
<dbReference type="GO" id="GO:0035999">
    <property type="term" value="P:tetrahydrofolate interconversion"/>
    <property type="evidence" value="ECO:0007669"/>
    <property type="project" value="TreeGrafter"/>
</dbReference>
<feature type="binding site" evidence="4">
    <location>
        <position position="50"/>
    </location>
    <ligand>
        <name>substrate</name>
    </ligand>
</feature>
<feature type="binding site" evidence="4">
    <location>
        <begin position="131"/>
        <end position="139"/>
    </location>
    <ligand>
        <name>ATP</name>
        <dbReference type="ChEBI" id="CHEBI:30616"/>
    </ligand>
</feature>
<sequence>METKRQIRAAYLKKRASWPIDSRKRAGKMIEKVLFSSPVFCQTEELYCYISYGEEVSTKGILKQALKEGKKVAVPKVSGPGKMEFYYIDSMEDVKPGFKGILEPKGRGRLAEGEAGLILVPGLACDKNGYRIGYGGGFYDAYLKAHPKLLSIGLFYSIQLIDTVPVQEQDMPVQRIMTEKGNLLCSQSCQTIR</sequence>
<keyword evidence="5" id="KW-0479">Metal-binding</keyword>
<dbReference type="PANTHER" id="PTHR23407">
    <property type="entry name" value="ATPASE INHIBITOR/5-FORMYLTETRAHYDROFOLATE CYCLO-LIGASE"/>
    <property type="match status" value="1"/>
</dbReference>
<reference evidence="6" key="1">
    <citation type="submission" date="2020-08" db="EMBL/GenBank/DDBJ databases">
        <title>Genome public.</title>
        <authorList>
            <person name="Liu C."/>
            <person name="Sun Q."/>
        </authorList>
    </citation>
    <scope>NUCLEOTIDE SEQUENCE</scope>
    <source>
        <strain evidence="6">NSJ-55</strain>
    </source>
</reference>
<dbReference type="EC" id="6.3.3.2" evidence="5"/>
<organism evidence="6 7">
    <name type="scientific">Mediterraneibacter hominis</name>
    <dbReference type="NCBI Taxonomy" id="2763054"/>
    <lineage>
        <taxon>Bacteria</taxon>
        <taxon>Bacillati</taxon>
        <taxon>Bacillota</taxon>
        <taxon>Clostridia</taxon>
        <taxon>Lachnospirales</taxon>
        <taxon>Lachnospiraceae</taxon>
        <taxon>Mediterraneibacter</taxon>
    </lineage>
</organism>
<evidence type="ECO:0000256" key="2">
    <source>
        <dbReference type="ARBA" id="ARBA00022741"/>
    </source>
</evidence>
<comment type="catalytic activity">
    <reaction evidence="5">
        <text>(6S)-5-formyl-5,6,7,8-tetrahydrofolate + ATP = (6R)-5,10-methenyltetrahydrofolate + ADP + phosphate</text>
        <dbReference type="Rhea" id="RHEA:10488"/>
        <dbReference type="ChEBI" id="CHEBI:30616"/>
        <dbReference type="ChEBI" id="CHEBI:43474"/>
        <dbReference type="ChEBI" id="CHEBI:57455"/>
        <dbReference type="ChEBI" id="CHEBI:57457"/>
        <dbReference type="ChEBI" id="CHEBI:456216"/>
        <dbReference type="EC" id="6.3.3.2"/>
    </reaction>
</comment>
<keyword evidence="3 4" id="KW-0067">ATP-binding</keyword>
<dbReference type="NCBIfam" id="TIGR02727">
    <property type="entry name" value="MTHFS_bact"/>
    <property type="match status" value="1"/>
</dbReference>
<feature type="binding site" evidence="4">
    <location>
        <position position="55"/>
    </location>
    <ligand>
        <name>substrate</name>
    </ligand>
</feature>
<dbReference type="SUPFAM" id="SSF100950">
    <property type="entry name" value="NagB/RpiA/CoA transferase-like"/>
    <property type="match status" value="1"/>
</dbReference>
<accession>A0A923LGR2</accession>
<keyword evidence="5" id="KW-0460">Magnesium</keyword>
<protein>
    <recommendedName>
        <fullName evidence="5">5-formyltetrahydrofolate cyclo-ligase</fullName>
        <ecNumber evidence="5">6.3.3.2</ecNumber>
    </recommendedName>
</protein>
<evidence type="ECO:0000256" key="3">
    <source>
        <dbReference type="ARBA" id="ARBA00022840"/>
    </source>
</evidence>
<dbReference type="GO" id="GO:0030272">
    <property type="term" value="F:5-formyltetrahydrofolate cyclo-ligase activity"/>
    <property type="evidence" value="ECO:0007669"/>
    <property type="project" value="UniProtKB-EC"/>
</dbReference>
<dbReference type="GO" id="GO:0009396">
    <property type="term" value="P:folic acid-containing compound biosynthetic process"/>
    <property type="evidence" value="ECO:0007669"/>
    <property type="project" value="TreeGrafter"/>
</dbReference>
<dbReference type="PIRSF" id="PIRSF006806">
    <property type="entry name" value="FTHF_cligase"/>
    <property type="match status" value="1"/>
</dbReference>
<gene>
    <name evidence="6" type="ORF">H8S37_02390</name>
</gene>
<comment type="caution">
    <text evidence="6">The sequence shown here is derived from an EMBL/GenBank/DDBJ whole genome shotgun (WGS) entry which is preliminary data.</text>
</comment>
<comment type="cofactor">
    <cofactor evidence="5">
        <name>Mg(2+)</name>
        <dbReference type="ChEBI" id="CHEBI:18420"/>
    </cofactor>
</comment>
<dbReference type="PANTHER" id="PTHR23407:SF1">
    <property type="entry name" value="5-FORMYLTETRAHYDROFOLATE CYCLO-LIGASE"/>
    <property type="match status" value="1"/>
</dbReference>
<evidence type="ECO:0000256" key="4">
    <source>
        <dbReference type="PIRSR" id="PIRSR006806-1"/>
    </source>
</evidence>
<keyword evidence="2 4" id="KW-0547">Nucleotide-binding</keyword>
<dbReference type="GO" id="GO:0046872">
    <property type="term" value="F:metal ion binding"/>
    <property type="evidence" value="ECO:0007669"/>
    <property type="project" value="UniProtKB-KW"/>
</dbReference>
<evidence type="ECO:0000313" key="7">
    <source>
        <dbReference type="Proteomes" id="UP000652477"/>
    </source>
</evidence>
<dbReference type="InterPro" id="IPR037171">
    <property type="entry name" value="NagB/RpiA_transferase-like"/>
</dbReference>
<comment type="similarity">
    <text evidence="1 5">Belongs to the 5-formyltetrahydrofolate cyclo-ligase family.</text>
</comment>
<dbReference type="GO" id="GO:0005524">
    <property type="term" value="F:ATP binding"/>
    <property type="evidence" value="ECO:0007669"/>
    <property type="project" value="UniProtKB-KW"/>
</dbReference>
<dbReference type="EMBL" id="JACOPF010000001">
    <property type="protein sequence ID" value="MBC5687786.1"/>
    <property type="molecule type" value="Genomic_DNA"/>
</dbReference>
<evidence type="ECO:0000256" key="5">
    <source>
        <dbReference type="RuleBase" id="RU361279"/>
    </source>
</evidence>
<dbReference type="AlphaFoldDB" id="A0A923LGR2"/>
<feature type="binding site" evidence="4">
    <location>
        <begin position="4"/>
        <end position="8"/>
    </location>
    <ligand>
        <name>ATP</name>
        <dbReference type="ChEBI" id="CHEBI:30616"/>
    </ligand>
</feature>
<dbReference type="Pfam" id="PF01812">
    <property type="entry name" value="5-FTHF_cyc-lig"/>
    <property type="match status" value="1"/>
</dbReference>
<evidence type="ECO:0000313" key="6">
    <source>
        <dbReference type="EMBL" id="MBC5687786.1"/>
    </source>
</evidence>
<dbReference type="InterPro" id="IPR024185">
    <property type="entry name" value="FTHF_cligase-like_sf"/>
</dbReference>
<proteinExistence type="inferred from homology"/>
<evidence type="ECO:0000256" key="1">
    <source>
        <dbReference type="ARBA" id="ARBA00010638"/>
    </source>
</evidence>
<name>A0A923LGR2_9FIRM</name>